<comment type="caution">
    <text evidence="1">The sequence shown here is derived from an EMBL/GenBank/DDBJ whole genome shotgun (WGS) entry which is preliminary data.</text>
</comment>
<dbReference type="EMBL" id="JARKNE010000003">
    <property type="protein sequence ID" value="KAK5840000.1"/>
    <property type="molecule type" value="Genomic_DNA"/>
</dbReference>
<sequence length="79" mass="9283">MELKPILNGGVEERIHLLVVAKKVSAEEINDFDSFSSHKVNKAWVTKTSRDIKRRKLEAIIPQKMIWGWFRFGTKWLVM</sequence>
<dbReference type="Proteomes" id="UP001358586">
    <property type="component" value="Chromosome 3"/>
</dbReference>
<evidence type="ECO:0000313" key="2">
    <source>
        <dbReference type="Proteomes" id="UP001358586"/>
    </source>
</evidence>
<reference evidence="1 2" key="1">
    <citation type="submission" date="2023-03" db="EMBL/GenBank/DDBJ databases">
        <title>WGS of Gossypium arboreum.</title>
        <authorList>
            <person name="Yu D."/>
        </authorList>
    </citation>
    <scope>NUCLEOTIDE SEQUENCE [LARGE SCALE GENOMIC DNA]</scope>
    <source>
        <tissue evidence="1">Leaf</tissue>
    </source>
</reference>
<accession>A0ABR0QL10</accession>
<proteinExistence type="predicted"/>
<gene>
    <name evidence="1" type="ORF">PVK06_008861</name>
</gene>
<name>A0ABR0QL10_GOSAR</name>
<protein>
    <submittedName>
        <fullName evidence="1">Uncharacterized protein</fullName>
    </submittedName>
</protein>
<organism evidence="1 2">
    <name type="scientific">Gossypium arboreum</name>
    <name type="common">Tree cotton</name>
    <name type="synonym">Gossypium nanking</name>
    <dbReference type="NCBI Taxonomy" id="29729"/>
    <lineage>
        <taxon>Eukaryota</taxon>
        <taxon>Viridiplantae</taxon>
        <taxon>Streptophyta</taxon>
        <taxon>Embryophyta</taxon>
        <taxon>Tracheophyta</taxon>
        <taxon>Spermatophyta</taxon>
        <taxon>Magnoliopsida</taxon>
        <taxon>eudicotyledons</taxon>
        <taxon>Gunneridae</taxon>
        <taxon>Pentapetalae</taxon>
        <taxon>rosids</taxon>
        <taxon>malvids</taxon>
        <taxon>Malvales</taxon>
        <taxon>Malvaceae</taxon>
        <taxon>Malvoideae</taxon>
        <taxon>Gossypium</taxon>
    </lineage>
</organism>
<evidence type="ECO:0000313" key="1">
    <source>
        <dbReference type="EMBL" id="KAK5840000.1"/>
    </source>
</evidence>
<keyword evidence="2" id="KW-1185">Reference proteome</keyword>